<accession>A0A2P6RCS6</accession>
<dbReference type="STRING" id="74649.A0A2P6RCS6"/>
<dbReference type="Gramene" id="PRQ44234">
    <property type="protein sequence ID" value="PRQ44234"/>
    <property type="gene ID" value="RchiOBHm_Chr3g0476981"/>
</dbReference>
<dbReference type="PANTHER" id="PTHR37243:SF2">
    <property type="entry name" value="NEGATIVE REGULATOR OF SYSTEMIC ACQUIRED RESISTANCE SNI1"/>
    <property type="match status" value="1"/>
</dbReference>
<dbReference type="Proteomes" id="UP000238479">
    <property type="component" value="Chromosome 3"/>
</dbReference>
<dbReference type="EMBL" id="PDCK01000041">
    <property type="protein sequence ID" value="PRQ44234.1"/>
    <property type="molecule type" value="Genomic_DNA"/>
</dbReference>
<dbReference type="AlphaFoldDB" id="A0A2P6RCS6"/>
<evidence type="ECO:0000313" key="3">
    <source>
        <dbReference type="Proteomes" id="UP000238479"/>
    </source>
</evidence>
<name>A0A2P6RCS6_ROSCH</name>
<dbReference type="GO" id="GO:0005634">
    <property type="term" value="C:nucleus"/>
    <property type="evidence" value="ECO:0007669"/>
    <property type="project" value="InterPro"/>
</dbReference>
<keyword evidence="3" id="KW-1185">Reference proteome</keyword>
<dbReference type="OMA" id="AFTECKW"/>
<reference evidence="2 3" key="1">
    <citation type="journal article" date="2018" name="Nat. Genet.">
        <title>The Rosa genome provides new insights in the design of modern roses.</title>
        <authorList>
            <person name="Bendahmane M."/>
        </authorList>
    </citation>
    <scope>NUCLEOTIDE SEQUENCE [LARGE SCALE GENOMIC DNA]</scope>
    <source>
        <strain evidence="3">cv. Old Blush</strain>
    </source>
</reference>
<evidence type="ECO:0000313" key="2">
    <source>
        <dbReference type="EMBL" id="PRQ44234.1"/>
    </source>
</evidence>
<dbReference type="GO" id="GO:0010113">
    <property type="term" value="P:negative regulation of systemic acquired resistance"/>
    <property type="evidence" value="ECO:0007669"/>
    <property type="project" value="TreeGrafter"/>
</dbReference>
<dbReference type="GO" id="GO:0045892">
    <property type="term" value="P:negative regulation of DNA-templated transcription"/>
    <property type="evidence" value="ECO:0007669"/>
    <property type="project" value="InterPro"/>
</dbReference>
<proteinExistence type="predicted"/>
<keyword evidence="1" id="KW-1133">Transmembrane helix</keyword>
<sequence>MRLDRHLFSALEVLVARGKLLIILGDQLTPLFLLLLVFLDLLSLQSLGNMLLFQYLVNALEGDFQPHNCIYAETANWVLLRVFAQHAFGIKKDKLQKLDEGLIMELDLSKKTAEMQGSTTTADGVRTPLLEIVLDELTYDEDILDSFLQDFNEPKWKLEIVVQYLWKYNGKMSFQSYRKPVMCPNHPIKLLLLVLSWHPLSMIKFPTDDASFNGALKCFSNVNSTKTTIKKIRPELAQLLLAHGLQNIQMDFTMRLAMLSRSVASVVLQPSSDIDKIFSVFNLAHLSLPCKQHVEGTSASSEETSNRALIEVSENIISAFRNLKTADKKMEILPLGKEALFMAATIISAQS</sequence>
<organism evidence="2 3">
    <name type="scientific">Rosa chinensis</name>
    <name type="common">China rose</name>
    <dbReference type="NCBI Taxonomy" id="74649"/>
    <lineage>
        <taxon>Eukaryota</taxon>
        <taxon>Viridiplantae</taxon>
        <taxon>Streptophyta</taxon>
        <taxon>Embryophyta</taxon>
        <taxon>Tracheophyta</taxon>
        <taxon>Spermatophyta</taxon>
        <taxon>Magnoliopsida</taxon>
        <taxon>eudicotyledons</taxon>
        <taxon>Gunneridae</taxon>
        <taxon>Pentapetalae</taxon>
        <taxon>rosids</taxon>
        <taxon>fabids</taxon>
        <taxon>Rosales</taxon>
        <taxon>Rosaceae</taxon>
        <taxon>Rosoideae</taxon>
        <taxon>Rosoideae incertae sedis</taxon>
        <taxon>Rosa</taxon>
    </lineage>
</organism>
<protein>
    <submittedName>
        <fullName evidence="2">Uncharacterized protein</fullName>
    </submittedName>
</protein>
<dbReference type="GO" id="GO:0030915">
    <property type="term" value="C:Smc5-Smc6 complex"/>
    <property type="evidence" value="ECO:0007669"/>
    <property type="project" value="InterPro"/>
</dbReference>
<feature type="transmembrane region" description="Helical" evidence="1">
    <location>
        <begin position="20"/>
        <end position="42"/>
    </location>
</feature>
<comment type="caution">
    <text evidence="2">The sequence shown here is derived from an EMBL/GenBank/DDBJ whole genome shotgun (WGS) entry which is preliminary data.</text>
</comment>
<dbReference type="InterPro" id="IPR034561">
    <property type="entry name" value="SNI1"/>
</dbReference>
<gene>
    <name evidence="2" type="ORF">RchiOBHm_Chr3g0476981</name>
</gene>
<keyword evidence="1" id="KW-0812">Transmembrane</keyword>
<keyword evidence="1" id="KW-0472">Membrane</keyword>
<evidence type="ECO:0000256" key="1">
    <source>
        <dbReference type="SAM" id="Phobius"/>
    </source>
</evidence>
<dbReference type="PANTHER" id="PTHR37243">
    <property type="entry name" value="NEGATIVE REGULATOR OF SYSTEMIC ACQUIRED RESISTANCE SNI1"/>
    <property type="match status" value="1"/>
</dbReference>
<dbReference type="GO" id="GO:0006974">
    <property type="term" value="P:DNA damage response"/>
    <property type="evidence" value="ECO:0007669"/>
    <property type="project" value="InterPro"/>
</dbReference>
<dbReference type="GO" id="GO:0000976">
    <property type="term" value="F:transcription cis-regulatory region binding"/>
    <property type="evidence" value="ECO:0007669"/>
    <property type="project" value="TreeGrafter"/>
</dbReference>